<protein>
    <submittedName>
        <fullName evidence="3">Uncharacterized protein DUF2470</fullName>
    </submittedName>
</protein>
<dbReference type="Gene3D" id="3.20.180.10">
    <property type="entry name" value="PNP-oxidase-like"/>
    <property type="match status" value="1"/>
</dbReference>
<feature type="compositionally biased region" description="Pro residues" evidence="1">
    <location>
        <begin position="1"/>
        <end position="21"/>
    </location>
</feature>
<dbReference type="InterPro" id="IPR019595">
    <property type="entry name" value="DUF2470"/>
</dbReference>
<sequence>MPSSPSHPVPPGHPVPPNPPVPERRPEPVAVGPDAAERARTVATRPAATVCAPGIQGGRVLAHTVTRDGQVLLVVSRDGDLATAVRAAPGQDLSTLLMVSDHAPVPLRCPVRAQLWLSGWATPVRPADRRTAVLAFAEQRPDPSLLDVGRTAELLRLDLAEVVLGEAGAAADVGLQEFLAARPDPLAGIEAEHLTHLAADHADVLALLAGRLPAGLLGPGDVLRPLALDRFGFRLRVERRFGHVDVRVPFPRPLTCAGQLGPAVARVLCAARAARG</sequence>
<dbReference type="AlphaFoldDB" id="A0A5S5CZ87"/>
<accession>A0A5S5CZ87</accession>
<dbReference type="InterPro" id="IPR037119">
    <property type="entry name" value="Haem_oxidase_HugZ-like_sf"/>
</dbReference>
<dbReference type="Proteomes" id="UP000322499">
    <property type="component" value="Unassembled WGS sequence"/>
</dbReference>
<evidence type="ECO:0000256" key="1">
    <source>
        <dbReference type="SAM" id="MobiDB-lite"/>
    </source>
</evidence>
<proteinExistence type="predicted"/>
<feature type="region of interest" description="Disordered" evidence="1">
    <location>
        <begin position="1"/>
        <end position="42"/>
    </location>
</feature>
<comment type="caution">
    <text evidence="3">The sequence shown here is derived from an EMBL/GenBank/DDBJ whole genome shotgun (WGS) entry which is preliminary data.</text>
</comment>
<evidence type="ECO:0000259" key="2">
    <source>
        <dbReference type="Pfam" id="PF10615"/>
    </source>
</evidence>
<dbReference type="SUPFAM" id="SSF50475">
    <property type="entry name" value="FMN-binding split barrel"/>
    <property type="match status" value="1"/>
</dbReference>
<keyword evidence="4" id="KW-1185">Reference proteome</keyword>
<organism evidence="3 4">
    <name type="scientific">Blastococcus xanthinilyticus</name>
    <dbReference type="NCBI Taxonomy" id="1564164"/>
    <lineage>
        <taxon>Bacteria</taxon>
        <taxon>Bacillati</taxon>
        <taxon>Actinomycetota</taxon>
        <taxon>Actinomycetes</taxon>
        <taxon>Geodermatophilales</taxon>
        <taxon>Geodermatophilaceae</taxon>
        <taxon>Blastococcus</taxon>
    </lineage>
</organism>
<gene>
    <name evidence="3" type="ORF">BD833_103227</name>
</gene>
<feature type="domain" description="DUF2470" evidence="2">
    <location>
        <begin position="193"/>
        <end position="263"/>
    </location>
</feature>
<dbReference type="EMBL" id="VNHW01000003">
    <property type="protein sequence ID" value="TYP89070.1"/>
    <property type="molecule type" value="Genomic_DNA"/>
</dbReference>
<name>A0A5S5CZ87_9ACTN</name>
<evidence type="ECO:0000313" key="3">
    <source>
        <dbReference type="EMBL" id="TYP89070.1"/>
    </source>
</evidence>
<dbReference type="Pfam" id="PF10615">
    <property type="entry name" value="DUF2470"/>
    <property type="match status" value="1"/>
</dbReference>
<evidence type="ECO:0000313" key="4">
    <source>
        <dbReference type="Proteomes" id="UP000322499"/>
    </source>
</evidence>
<reference evidence="3 4" key="1">
    <citation type="submission" date="2019-07" db="EMBL/GenBank/DDBJ databases">
        <title>Genomic Encyclopedia of Archaeal and Bacterial Type Strains, Phase II (KMG-II): from individual species to whole genera.</title>
        <authorList>
            <person name="Goeker M."/>
        </authorList>
    </citation>
    <scope>NUCLEOTIDE SEQUENCE [LARGE SCALE GENOMIC DNA]</scope>
    <source>
        <strain evidence="3 4">DSM 46842</strain>
    </source>
</reference>